<dbReference type="PIRSF" id="PIRSF020818">
    <property type="entry name" value="PHB_depoly_PhaZ"/>
    <property type="match status" value="1"/>
</dbReference>
<dbReference type="Proteomes" id="UP001549313">
    <property type="component" value="Unassembled WGS sequence"/>
</dbReference>
<dbReference type="PANTHER" id="PTHR36837:SF4">
    <property type="entry name" value="BLR0908 PROTEIN"/>
    <property type="match status" value="1"/>
</dbReference>
<sequence length="443" mass="49788">MRYMLLCRIGGGRIRGFMLYALHEFAYHSATPFRVGAQMARDFWSSPFNPASDTAIGRTAYASAELFESLTRRYGKPGWDLETVEIEGRKVRTTEQVVWSSPWCRLVRFARHIGDLKRAGKPTAAPAVMVVAPLSGHYATLLRGTVEAFLQDHDVYVTDWTNARQVPMLEGRFDFHDYIDHVRAMLGAIGPRAHVVGVCQPGPPVLAACALMAEDEDPNRPASMTFMGSPIDARLSPTVTNQLAEEKPFTWFKSNMVHTVPWPYPGFGRRVYPGFVQLYSFMSMNEDKHIDAHRRYFDSLVAGDGDGVEKHEQFYDEYLSVLDLTEEFYLQTIDIVFQQHLLPRGLLEHRGRKVDLSAVVDIGLATVEGEMDDISGVGQTQAAHGLTPNLPDDRRLLHVQPGVGHYGVFNGRRFRDEIYPRVRDFIARNDALCAVPQRSAAAA</sequence>
<dbReference type="GO" id="GO:0050526">
    <property type="term" value="F:poly(3-hydroxybutyrate) depolymerase activity"/>
    <property type="evidence" value="ECO:0007669"/>
    <property type="project" value="UniProtKB-EC"/>
</dbReference>
<dbReference type="Pfam" id="PF06850">
    <property type="entry name" value="PHB_depo_C"/>
    <property type="match status" value="1"/>
</dbReference>
<gene>
    <name evidence="2" type="ORF">ABIE19_003453</name>
</gene>
<dbReference type="EMBL" id="JBEPTF010000007">
    <property type="protein sequence ID" value="MET4685500.1"/>
    <property type="molecule type" value="Genomic_DNA"/>
</dbReference>
<dbReference type="InterPro" id="IPR051321">
    <property type="entry name" value="PHA/PHB_synthase"/>
</dbReference>
<keyword evidence="3" id="KW-1185">Reference proteome</keyword>
<organism evidence="2 3">
    <name type="scientific">Brevundimonas faecalis</name>
    <dbReference type="NCBI Taxonomy" id="947378"/>
    <lineage>
        <taxon>Bacteria</taxon>
        <taxon>Pseudomonadati</taxon>
        <taxon>Pseudomonadota</taxon>
        <taxon>Alphaproteobacteria</taxon>
        <taxon>Caulobacterales</taxon>
        <taxon>Caulobacteraceae</taxon>
        <taxon>Brevundimonas</taxon>
    </lineage>
</organism>
<comment type="caution">
    <text evidence="2">The sequence shown here is derived from an EMBL/GenBank/DDBJ whole genome shotgun (WGS) entry which is preliminary data.</text>
</comment>
<dbReference type="InterPro" id="IPR009656">
    <property type="entry name" value="PHB_depo_C"/>
</dbReference>
<reference evidence="2 3" key="1">
    <citation type="submission" date="2024-06" db="EMBL/GenBank/DDBJ databases">
        <title>Sorghum-associated microbial communities from plants grown in Nebraska, USA.</title>
        <authorList>
            <person name="Schachtman D."/>
        </authorList>
    </citation>
    <scope>NUCLEOTIDE SEQUENCE [LARGE SCALE GENOMIC DNA]</scope>
    <source>
        <strain evidence="2 3">2814</strain>
    </source>
</reference>
<evidence type="ECO:0000259" key="1">
    <source>
        <dbReference type="Pfam" id="PF06850"/>
    </source>
</evidence>
<protein>
    <submittedName>
        <fullName evidence="2">Poly(3-hydroxybutyrate) depolymerase</fullName>
        <ecNumber evidence="2">3.1.1.75</ecNumber>
    </submittedName>
</protein>
<dbReference type="Gene3D" id="3.40.50.1820">
    <property type="entry name" value="alpha/beta hydrolase"/>
    <property type="match status" value="1"/>
</dbReference>
<evidence type="ECO:0000313" key="2">
    <source>
        <dbReference type="EMBL" id="MET4685500.1"/>
    </source>
</evidence>
<name>A0ABV2RHT9_9CAUL</name>
<accession>A0ABV2RHT9</accession>
<dbReference type="InterPro" id="IPR010915">
    <property type="entry name" value="PHB_depoly_PhaZ"/>
</dbReference>
<dbReference type="NCBIfam" id="TIGR01849">
    <property type="entry name" value="PHB_depoly_PhaZ"/>
    <property type="match status" value="1"/>
</dbReference>
<proteinExistence type="predicted"/>
<feature type="domain" description="PHB de-polymerase C-terminal" evidence="1">
    <location>
        <begin position="228"/>
        <end position="429"/>
    </location>
</feature>
<keyword evidence="2" id="KW-0378">Hydrolase</keyword>
<dbReference type="EC" id="3.1.1.75" evidence="2"/>
<evidence type="ECO:0000313" key="3">
    <source>
        <dbReference type="Proteomes" id="UP001549313"/>
    </source>
</evidence>
<dbReference type="PANTHER" id="PTHR36837">
    <property type="entry name" value="POLY(3-HYDROXYALKANOATE) POLYMERASE SUBUNIT PHAC"/>
    <property type="match status" value="1"/>
</dbReference>
<dbReference type="SUPFAM" id="SSF53474">
    <property type="entry name" value="alpha/beta-Hydrolases"/>
    <property type="match status" value="1"/>
</dbReference>
<dbReference type="InterPro" id="IPR029058">
    <property type="entry name" value="AB_hydrolase_fold"/>
</dbReference>